<proteinExistence type="predicted"/>
<dbReference type="Proteomes" id="UP000321570">
    <property type="component" value="Unassembled WGS sequence"/>
</dbReference>
<protein>
    <submittedName>
        <fullName evidence="1">Uncharacterized protein</fullName>
    </submittedName>
</protein>
<reference evidence="1 2" key="1">
    <citation type="submission" date="2019-07" db="EMBL/GenBank/DDBJ databases">
        <authorList>
            <person name="Jastrzebski P J."/>
            <person name="Paukszto L."/>
            <person name="Jastrzebski P J."/>
        </authorList>
    </citation>
    <scope>NUCLEOTIDE SEQUENCE [LARGE SCALE GENOMIC DNA]</scope>
    <source>
        <strain evidence="1 2">WMS-il1</strain>
    </source>
</reference>
<dbReference type="AlphaFoldDB" id="A0A564ZB17"/>
<feature type="non-terminal residue" evidence="1">
    <location>
        <position position="1"/>
    </location>
</feature>
<keyword evidence="2" id="KW-1185">Reference proteome</keyword>
<evidence type="ECO:0000313" key="2">
    <source>
        <dbReference type="Proteomes" id="UP000321570"/>
    </source>
</evidence>
<dbReference type="EMBL" id="CABIJS010000706">
    <property type="protein sequence ID" value="VUZ56582.1"/>
    <property type="molecule type" value="Genomic_DNA"/>
</dbReference>
<dbReference type="PANTHER" id="PTHR33327:SF3">
    <property type="entry name" value="RNA-DIRECTED DNA POLYMERASE"/>
    <property type="match status" value="1"/>
</dbReference>
<name>A0A564ZB17_HYMDI</name>
<gene>
    <name evidence="1" type="ORF">WMSIL1_LOCUS14158</name>
</gene>
<sequence length="221" mass="25140">VQQIRTFRECNSRSHYLSCFRLKKFLCLVPPIGEHLLIAGHYQAENNVSTCFFCFSNHKATEDNPYDTLKKVVIGRLSDSQEKRVQQLLLQVELGDRTPSQLLRHMRSLLGETRVDDVILRQLWIKRLPANMATCLAINVNRGNLDELAEAADKIQELSDGPCVQAVETPTPNRVITQQSDVLTKLLEKLELLVPNVSSQSGSKQRLRFSKKSDSSPRQRN</sequence>
<evidence type="ECO:0000313" key="1">
    <source>
        <dbReference type="EMBL" id="VUZ56582.1"/>
    </source>
</evidence>
<dbReference type="PANTHER" id="PTHR33327">
    <property type="entry name" value="ENDONUCLEASE"/>
    <property type="match status" value="1"/>
</dbReference>
<organism evidence="1 2">
    <name type="scientific">Hymenolepis diminuta</name>
    <name type="common">Rat tapeworm</name>
    <dbReference type="NCBI Taxonomy" id="6216"/>
    <lineage>
        <taxon>Eukaryota</taxon>
        <taxon>Metazoa</taxon>
        <taxon>Spiralia</taxon>
        <taxon>Lophotrochozoa</taxon>
        <taxon>Platyhelminthes</taxon>
        <taxon>Cestoda</taxon>
        <taxon>Eucestoda</taxon>
        <taxon>Cyclophyllidea</taxon>
        <taxon>Hymenolepididae</taxon>
        <taxon>Hymenolepis</taxon>
    </lineage>
</organism>
<accession>A0A564ZB17</accession>